<comment type="caution">
    <text evidence="2">The sequence shown here is derived from an EMBL/GenBank/DDBJ whole genome shotgun (WGS) entry which is preliminary data.</text>
</comment>
<dbReference type="InterPro" id="IPR001173">
    <property type="entry name" value="Glyco_trans_2-like"/>
</dbReference>
<dbReference type="AlphaFoldDB" id="X1UH91"/>
<dbReference type="PANTHER" id="PTHR48090:SF7">
    <property type="entry name" value="RFBJ PROTEIN"/>
    <property type="match status" value="1"/>
</dbReference>
<gene>
    <name evidence="2" type="ORF">S12H4_53394</name>
</gene>
<reference evidence="2" key="1">
    <citation type="journal article" date="2014" name="Front. Microbiol.">
        <title>High frequency of phylogenetically diverse reductive dehalogenase-homologous genes in deep subseafloor sedimentary metagenomes.</title>
        <authorList>
            <person name="Kawai M."/>
            <person name="Futagami T."/>
            <person name="Toyoda A."/>
            <person name="Takaki Y."/>
            <person name="Nishi S."/>
            <person name="Hori S."/>
            <person name="Arai W."/>
            <person name="Tsubouchi T."/>
            <person name="Morono Y."/>
            <person name="Uchiyama I."/>
            <person name="Ito T."/>
            <person name="Fujiyama A."/>
            <person name="Inagaki F."/>
            <person name="Takami H."/>
        </authorList>
    </citation>
    <scope>NUCLEOTIDE SEQUENCE</scope>
    <source>
        <strain evidence="2">Expedition CK06-06</strain>
    </source>
</reference>
<dbReference type="SUPFAM" id="SSF53448">
    <property type="entry name" value="Nucleotide-diphospho-sugar transferases"/>
    <property type="match status" value="1"/>
</dbReference>
<feature type="non-terminal residue" evidence="2">
    <location>
        <position position="206"/>
    </location>
</feature>
<dbReference type="InterPro" id="IPR029044">
    <property type="entry name" value="Nucleotide-diphossugar_trans"/>
</dbReference>
<feature type="domain" description="Glycosyltransferase 2-like" evidence="1">
    <location>
        <begin position="1"/>
        <end position="138"/>
    </location>
</feature>
<dbReference type="Gene3D" id="3.90.550.10">
    <property type="entry name" value="Spore Coat Polysaccharide Biosynthesis Protein SpsA, Chain A"/>
    <property type="match status" value="1"/>
</dbReference>
<name>X1UH91_9ZZZZ</name>
<dbReference type="PANTHER" id="PTHR48090">
    <property type="entry name" value="UNDECAPRENYL-PHOSPHATE 4-DEOXY-4-FORMAMIDO-L-ARABINOSE TRANSFERASE-RELATED"/>
    <property type="match status" value="1"/>
</dbReference>
<proteinExistence type="predicted"/>
<dbReference type="CDD" id="cd04179">
    <property type="entry name" value="DPM_DPG-synthase_like"/>
    <property type="match status" value="1"/>
</dbReference>
<sequence>MDDASTDDTYKIASNIERQNGKLLVVTHEGNQGVGAAIVAGYKKALAEDMDIAVVMAGDNQMDPAYLPDLLMPLLEGEANYTKGNRMSTLSHLQGMTHWRRFGNWLLRWLTRIASGNYKIMDPQNGYTAISRKALKQINLDSVYPWYGYCNDILVKLSVASAQIVEVPMPARYQGERSKIKYSKYIPKVSMLLLRDSLWRLRMRYL</sequence>
<dbReference type="Pfam" id="PF00535">
    <property type="entry name" value="Glycos_transf_2"/>
    <property type="match status" value="1"/>
</dbReference>
<organism evidence="2">
    <name type="scientific">marine sediment metagenome</name>
    <dbReference type="NCBI Taxonomy" id="412755"/>
    <lineage>
        <taxon>unclassified sequences</taxon>
        <taxon>metagenomes</taxon>
        <taxon>ecological metagenomes</taxon>
    </lineage>
</organism>
<evidence type="ECO:0000313" key="2">
    <source>
        <dbReference type="EMBL" id="GAJ02937.1"/>
    </source>
</evidence>
<accession>X1UH91</accession>
<protein>
    <recommendedName>
        <fullName evidence="1">Glycosyltransferase 2-like domain-containing protein</fullName>
    </recommendedName>
</protein>
<dbReference type="InterPro" id="IPR050256">
    <property type="entry name" value="Glycosyltransferase_2"/>
</dbReference>
<dbReference type="EMBL" id="BARW01033982">
    <property type="protein sequence ID" value="GAJ02937.1"/>
    <property type="molecule type" value="Genomic_DNA"/>
</dbReference>
<evidence type="ECO:0000259" key="1">
    <source>
        <dbReference type="Pfam" id="PF00535"/>
    </source>
</evidence>